<feature type="transmembrane region" description="Helical" evidence="12">
    <location>
        <begin position="198"/>
        <end position="223"/>
    </location>
</feature>
<evidence type="ECO:0000259" key="13">
    <source>
        <dbReference type="PROSITE" id="PS50262"/>
    </source>
</evidence>
<dbReference type="FunFam" id="1.20.1070.10:FF:000002">
    <property type="entry name" value="Olfactory receptor"/>
    <property type="match status" value="1"/>
</dbReference>
<feature type="transmembrane region" description="Helical" evidence="12">
    <location>
        <begin position="142"/>
        <end position="163"/>
    </location>
</feature>
<dbReference type="InterPro" id="IPR017452">
    <property type="entry name" value="GPCR_Rhodpsn_7TM"/>
</dbReference>
<evidence type="ECO:0000256" key="12">
    <source>
        <dbReference type="SAM" id="Phobius"/>
    </source>
</evidence>
<dbReference type="PROSITE" id="PS50262">
    <property type="entry name" value="G_PROTEIN_RECEP_F1_2"/>
    <property type="match status" value="2"/>
</dbReference>
<dbReference type="GO" id="GO:0004984">
    <property type="term" value="F:olfactory receptor activity"/>
    <property type="evidence" value="ECO:0007669"/>
    <property type="project" value="InterPro"/>
</dbReference>
<reference evidence="15" key="1">
    <citation type="journal article" date="2013" name="Nat. Biotechnol.">
        <title>Chinese hamster genome sequenced from sorted chromosomes.</title>
        <authorList>
            <person name="Brinkrolf K."/>
            <person name="Rupp O."/>
            <person name="Laux H."/>
            <person name="Kollin F."/>
            <person name="Ernst W."/>
            <person name="Linke B."/>
            <person name="Kofler R."/>
            <person name="Romand S."/>
            <person name="Hesse F."/>
            <person name="Budach W.E."/>
            <person name="Galosy S."/>
            <person name="Muller D."/>
            <person name="Noll T."/>
            <person name="Wienberg J."/>
            <person name="Jostock T."/>
            <person name="Leonard M."/>
            <person name="Grillari J."/>
            <person name="Tauch A."/>
            <person name="Goesmann A."/>
            <person name="Helk B."/>
            <person name="Mott J.E."/>
            <person name="Puhler A."/>
            <person name="Borth N."/>
        </authorList>
    </citation>
    <scope>NUCLEOTIDE SEQUENCE [LARGE SCALE GENOMIC DNA]</scope>
    <source>
        <strain evidence="15">17A/GY</strain>
    </source>
</reference>
<dbReference type="Gene3D" id="1.20.1070.10">
    <property type="entry name" value="Rhodopsin 7-helix transmembrane proteins"/>
    <property type="match status" value="2"/>
</dbReference>
<dbReference type="FunFam" id="1.20.1070.10:FF:000006">
    <property type="entry name" value="Olfactory receptor"/>
    <property type="match status" value="1"/>
</dbReference>
<proteinExistence type="inferred from homology"/>
<feature type="domain" description="G-protein coupled receptors family 1 profile" evidence="13">
    <location>
        <begin position="365"/>
        <end position="616"/>
    </location>
</feature>
<evidence type="ECO:0000313" key="15">
    <source>
        <dbReference type="Proteomes" id="UP000030759"/>
    </source>
</evidence>
<comment type="function">
    <text evidence="1">Odorant receptor.</text>
</comment>
<dbReference type="GO" id="GO:0005886">
    <property type="term" value="C:plasma membrane"/>
    <property type="evidence" value="ECO:0007669"/>
    <property type="project" value="TreeGrafter"/>
</dbReference>
<feature type="transmembrane region" description="Helical" evidence="12">
    <location>
        <begin position="94"/>
        <end position="122"/>
    </location>
</feature>
<dbReference type="GO" id="GO:0004930">
    <property type="term" value="F:G protein-coupled receptor activity"/>
    <property type="evidence" value="ECO:0007669"/>
    <property type="project" value="UniProtKB-KW"/>
</dbReference>
<dbReference type="EMBL" id="KE673000">
    <property type="protein sequence ID" value="ERE78770.1"/>
    <property type="molecule type" value="Genomic_DNA"/>
</dbReference>
<evidence type="ECO:0000256" key="10">
    <source>
        <dbReference type="ARBA" id="ARBA00023224"/>
    </source>
</evidence>
<evidence type="ECO:0000256" key="11">
    <source>
        <dbReference type="RuleBase" id="RU000688"/>
    </source>
</evidence>
<dbReference type="GO" id="GO:0071396">
    <property type="term" value="P:cellular response to lipid"/>
    <property type="evidence" value="ECO:0007669"/>
    <property type="project" value="UniProtKB-ARBA"/>
</dbReference>
<feature type="transmembrane region" description="Helical" evidence="12">
    <location>
        <begin position="384"/>
        <end position="411"/>
    </location>
</feature>
<keyword evidence="4 11" id="KW-0812">Transmembrane</keyword>
<evidence type="ECO:0000256" key="5">
    <source>
        <dbReference type="ARBA" id="ARBA00022725"/>
    </source>
</evidence>
<dbReference type="SUPFAM" id="SSF81321">
    <property type="entry name" value="Family A G protein-coupled receptor-like"/>
    <property type="match status" value="2"/>
</dbReference>
<organism evidence="14 15">
    <name type="scientific">Cricetulus griseus</name>
    <name type="common">Chinese hamster</name>
    <name type="synonym">Cricetulus barabensis griseus</name>
    <dbReference type="NCBI Taxonomy" id="10029"/>
    <lineage>
        <taxon>Eukaryota</taxon>
        <taxon>Metazoa</taxon>
        <taxon>Chordata</taxon>
        <taxon>Craniata</taxon>
        <taxon>Vertebrata</taxon>
        <taxon>Euteleostomi</taxon>
        <taxon>Mammalia</taxon>
        <taxon>Eutheria</taxon>
        <taxon>Euarchontoglires</taxon>
        <taxon>Glires</taxon>
        <taxon>Rodentia</taxon>
        <taxon>Myomorpha</taxon>
        <taxon>Muroidea</taxon>
        <taxon>Cricetidae</taxon>
        <taxon>Cricetinae</taxon>
        <taxon>Cricetulus</taxon>
    </lineage>
</organism>
<evidence type="ECO:0000256" key="7">
    <source>
        <dbReference type="ARBA" id="ARBA00023040"/>
    </source>
</evidence>
<dbReference type="InterPro" id="IPR000276">
    <property type="entry name" value="GPCR_Rhodpsn"/>
</dbReference>
<dbReference type="AlphaFoldDB" id="A0A061IE41"/>
<dbReference type="InterPro" id="IPR000725">
    <property type="entry name" value="Olfact_rcpt"/>
</dbReference>
<evidence type="ECO:0000313" key="14">
    <source>
        <dbReference type="EMBL" id="ERE78770.1"/>
    </source>
</evidence>
<feature type="transmembrane region" description="Helical" evidence="12">
    <location>
        <begin position="465"/>
        <end position="487"/>
    </location>
</feature>
<dbReference type="Pfam" id="PF13853">
    <property type="entry name" value="7tm_4"/>
    <property type="match status" value="2"/>
</dbReference>
<dbReference type="PRINTS" id="PR00245">
    <property type="entry name" value="OLFACTORYR"/>
</dbReference>
<keyword evidence="3" id="KW-0716">Sensory transduction</keyword>
<evidence type="ECO:0000256" key="1">
    <source>
        <dbReference type="ARBA" id="ARBA00002936"/>
    </source>
</evidence>
<comment type="similarity">
    <text evidence="11">Belongs to the G-protein coupled receptor 1 family.</text>
</comment>
<dbReference type="InterPro" id="IPR050402">
    <property type="entry name" value="OR51/52/56-like"/>
</dbReference>
<dbReference type="PRINTS" id="PR00237">
    <property type="entry name" value="GPCRRHODOPSN"/>
</dbReference>
<name>A0A061IE41_CRIGR</name>
<feature type="transmembrane region" description="Helical" evidence="12">
    <location>
        <begin position="423"/>
        <end position="444"/>
    </location>
</feature>
<dbReference type="PROSITE" id="PS00237">
    <property type="entry name" value="G_PROTEIN_RECEP_F1_1"/>
    <property type="match status" value="2"/>
</dbReference>
<feature type="transmembrane region" description="Helical" evidence="12">
    <location>
        <begin position="561"/>
        <end position="584"/>
    </location>
</feature>
<keyword evidence="6 12" id="KW-1133">Transmembrane helix</keyword>
<dbReference type="CDD" id="cd15222">
    <property type="entry name" value="7tmA_OR51-like"/>
    <property type="match status" value="1"/>
</dbReference>
<evidence type="ECO:0000256" key="9">
    <source>
        <dbReference type="ARBA" id="ARBA00023170"/>
    </source>
</evidence>
<evidence type="ECO:0000256" key="3">
    <source>
        <dbReference type="ARBA" id="ARBA00022606"/>
    </source>
</evidence>
<feature type="transmembrane region" description="Helical" evidence="12">
    <location>
        <begin position="350"/>
        <end position="372"/>
    </location>
</feature>
<feature type="transmembrane region" description="Helical" evidence="12">
    <location>
        <begin position="596"/>
        <end position="616"/>
    </location>
</feature>
<feature type="domain" description="G-protein coupled receptors family 1 profile" evidence="13">
    <location>
        <begin position="43"/>
        <end position="294"/>
    </location>
</feature>
<sequence length="642" mass="72520">MATSNSSSIMSSTFYLTGIPGYEEFHHWISIPFCLFYIVGITGNCMILHIVRTDPRLHEPMYYFLAMLSLTDMAMSLPTMISLFRVLWSISQEIQFNICVGQMFLIHTFSFTESSVLLAMALDRYVAICHPLRYAIILTPKLIVKIGIAALLRSSILIIPLMARLAFFPFCRSHVLSHSYCLHQDIIRLACADIRFNVIYGLVLITLLWGLDSLGIFVSYVFILHSVLRIASREGRLKALNTCASHICAVLILYVPMIGLSIVHRFAKHSSPLIHIFMAHIYLLVPPVLNPIIYSVKTKQIRQGIIHLICSPKISSITIIPRFNMEGNATHHIASFFLVGIPGLENFHCWIGIPVCLLFVLTLLGNSIIVTTVKLEPSLHQPMYFFLCMLAINDVCLTCSATLKMLGIFWFDAHWIDFDVCLTQMFFIHTLCIMESAILVAMAFDRFVAICIPLRYASILTTPMVIKIGLVGLSRAILMIMPCPVFIKRLLYYTKYVINHAYCEHMAVVKVASANTYVNRIYGILVAFSVAVFDIMLIATSYIKILQAVFQLSSQKARSKALGTCAAHVCTILAFYTPALFSFLTHRFGKNVSPSVHIIFAILYLLVSPTVNPLVYGVKTKQIRDRVLGLFFLRRFLNTKKH</sequence>
<gene>
    <name evidence="14" type="ORF">H671_3g10100</name>
</gene>
<comment type="subcellular location">
    <subcellularLocation>
        <location evidence="2">Membrane</location>
        <topology evidence="2">Multi-pass membrane protein</topology>
    </subcellularLocation>
</comment>
<evidence type="ECO:0000256" key="2">
    <source>
        <dbReference type="ARBA" id="ARBA00004141"/>
    </source>
</evidence>
<keyword evidence="10 11" id="KW-0807">Transducer</keyword>
<protein>
    <submittedName>
        <fullName evidence="14">Olfactory receptor 52A1-like protein</fullName>
    </submittedName>
</protein>
<accession>A0A061IE41</accession>
<feature type="transmembrane region" description="Helical" evidence="12">
    <location>
        <begin position="244"/>
        <end position="267"/>
    </location>
</feature>
<feature type="transmembrane region" description="Helical" evidence="12">
    <location>
        <begin position="63"/>
        <end position="88"/>
    </location>
</feature>
<keyword evidence="5" id="KW-0552">Olfaction</keyword>
<keyword evidence="8 12" id="KW-0472">Membrane</keyword>
<dbReference type="CDD" id="cd15953">
    <property type="entry name" value="7tmA_OR52P-like"/>
    <property type="match status" value="1"/>
</dbReference>
<feature type="transmembrane region" description="Helical" evidence="12">
    <location>
        <begin position="28"/>
        <end position="51"/>
    </location>
</feature>
<dbReference type="PANTHER" id="PTHR26450:SF59">
    <property type="entry name" value="OLFACTORY RECEPTOR"/>
    <property type="match status" value="1"/>
</dbReference>
<evidence type="ECO:0000256" key="6">
    <source>
        <dbReference type="ARBA" id="ARBA00022989"/>
    </source>
</evidence>
<evidence type="ECO:0000256" key="8">
    <source>
        <dbReference type="ARBA" id="ARBA00023136"/>
    </source>
</evidence>
<dbReference type="PANTHER" id="PTHR26450">
    <property type="entry name" value="OLFACTORY RECEPTOR 56B1-RELATED"/>
    <property type="match status" value="1"/>
</dbReference>
<keyword evidence="7 11" id="KW-0297">G-protein coupled receptor</keyword>
<evidence type="ECO:0000256" key="4">
    <source>
        <dbReference type="ARBA" id="ARBA00022692"/>
    </source>
</evidence>
<feature type="transmembrane region" description="Helical" evidence="12">
    <location>
        <begin position="521"/>
        <end position="540"/>
    </location>
</feature>
<dbReference type="Proteomes" id="UP000030759">
    <property type="component" value="Unassembled WGS sequence"/>
</dbReference>
<keyword evidence="9 11" id="KW-0675">Receptor</keyword>
<feature type="transmembrane region" description="Helical" evidence="12">
    <location>
        <begin position="273"/>
        <end position="293"/>
    </location>
</feature>